<dbReference type="EMBL" id="JAWDJO010000075">
    <property type="protein sequence ID" value="KAL1895315.1"/>
    <property type="molecule type" value="Genomic_DNA"/>
</dbReference>
<evidence type="ECO:0008006" key="3">
    <source>
        <dbReference type="Google" id="ProtNLM"/>
    </source>
</evidence>
<organism evidence="1 2">
    <name type="scientific">Ceratocystis pirilliformis</name>
    <dbReference type="NCBI Taxonomy" id="259994"/>
    <lineage>
        <taxon>Eukaryota</taxon>
        <taxon>Fungi</taxon>
        <taxon>Dikarya</taxon>
        <taxon>Ascomycota</taxon>
        <taxon>Pezizomycotina</taxon>
        <taxon>Sordariomycetes</taxon>
        <taxon>Hypocreomycetidae</taxon>
        <taxon>Microascales</taxon>
        <taxon>Ceratocystidaceae</taxon>
        <taxon>Ceratocystis</taxon>
    </lineage>
</organism>
<protein>
    <recommendedName>
        <fullName evidence="3">LITAF domain-containing protein</fullName>
    </recommendedName>
</protein>
<comment type="caution">
    <text evidence="1">The sequence shown here is derived from an EMBL/GenBank/DDBJ whole genome shotgun (WGS) entry which is preliminary data.</text>
</comment>
<evidence type="ECO:0000313" key="2">
    <source>
        <dbReference type="Proteomes" id="UP001583280"/>
    </source>
</evidence>
<dbReference type="Proteomes" id="UP001583280">
    <property type="component" value="Unassembled WGS sequence"/>
</dbReference>
<gene>
    <name evidence="1" type="ORF">Cpir12675_003272</name>
</gene>
<keyword evidence="2" id="KW-1185">Reference proteome</keyword>
<reference evidence="1 2" key="1">
    <citation type="journal article" date="2024" name="IMA Fungus">
        <title>IMA Genome - F19 : A genome assembly and annotation guide to empower mycologists, including annotated draft genome sequences of Ceratocystis pirilliformis, Diaporthe australafricana, Fusarium ophioides, Paecilomyces lecythidis, and Sporothrix stenoceras.</title>
        <authorList>
            <person name="Aylward J."/>
            <person name="Wilson A.M."/>
            <person name="Visagie C.M."/>
            <person name="Spraker J."/>
            <person name="Barnes I."/>
            <person name="Buitendag C."/>
            <person name="Ceriani C."/>
            <person name="Del Mar Angel L."/>
            <person name="du Plessis D."/>
            <person name="Fuchs T."/>
            <person name="Gasser K."/>
            <person name="Kramer D."/>
            <person name="Li W."/>
            <person name="Munsamy K."/>
            <person name="Piso A."/>
            <person name="Price J.L."/>
            <person name="Sonnekus B."/>
            <person name="Thomas C."/>
            <person name="van der Nest A."/>
            <person name="van Dijk A."/>
            <person name="van Heerden A."/>
            <person name="van Vuuren N."/>
            <person name="Yilmaz N."/>
            <person name="Duong T.A."/>
            <person name="van der Merwe N.A."/>
            <person name="Wingfield M.J."/>
            <person name="Wingfield B.D."/>
        </authorList>
    </citation>
    <scope>NUCLEOTIDE SEQUENCE [LARGE SCALE GENOMIC DNA]</scope>
    <source>
        <strain evidence="1 2">CMW 12675</strain>
    </source>
</reference>
<accession>A0ABR3Z3W0</accession>
<evidence type="ECO:0000313" key="1">
    <source>
        <dbReference type="EMBL" id="KAL1895315.1"/>
    </source>
</evidence>
<sequence>MPIYSIGTDAMSGLGDLDASNLCAGSGYITPSAFLPPLSAEEFYERVVSRIDKYRLAVDGVDSANGTGSLNGVGDIAGLSAIDGTGASSGASNVDSATGQFAEPLPLENSSFGPDVEREPAPLHGAQIQETTGSTAMESTTTYVSRMLPQPHMQTMEPCQEDNTKVRCTTCNRHIENDKRKIQYVWSLIFHLLPVYQQQPLLALTMCGFVCMSDHTNTNFLPPFTWEDLQETLAPPPENDTMRISVL</sequence>
<proteinExistence type="predicted"/>
<name>A0ABR3Z3W0_9PEZI</name>